<keyword evidence="2" id="KW-1185">Reference proteome</keyword>
<evidence type="ECO:0000313" key="1">
    <source>
        <dbReference type="EMBL" id="KAK9885870.1"/>
    </source>
</evidence>
<sequence length="111" mass="13040">MSVILRSNHYNYSVIVEVKDVVIVAYIKKYCINNQWNISIVSFNLLLLCENCQIVFDKVFYPVRFCLRSSYGVNIAILLKVFNLQDIKLYNVKELSIQLFLFPLKIAKQIK</sequence>
<reference evidence="1 2" key="1">
    <citation type="submission" date="2023-03" db="EMBL/GenBank/DDBJ databases">
        <title>Genome insight into feeding habits of ladybird beetles.</title>
        <authorList>
            <person name="Li H.-S."/>
            <person name="Huang Y.-H."/>
            <person name="Pang H."/>
        </authorList>
    </citation>
    <scope>NUCLEOTIDE SEQUENCE [LARGE SCALE GENOMIC DNA]</scope>
    <source>
        <strain evidence="1">SYSU_2023b</strain>
        <tissue evidence="1">Whole body</tissue>
    </source>
</reference>
<organism evidence="1 2">
    <name type="scientific">Henosepilachna vigintioctopunctata</name>
    <dbReference type="NCBI Taxonomy" id="420089"/>
    <lineage>
        <taxon>Eukaryota</taxon>
        <taxon>Metazoa</taxon>
        <taxon>Ecdysozoa</taxon>
        <taxon>Arthropoda</taxon>
        <taxon>Hexapoda</taxon>
        <taxon>Insecta</taxon>
        <taxon>Pterygota</taxon>
        <taxon>Neoptera</taxon>
        <taxon>Endopterygota</taxon>
        <taxon>Coleoptera</taxon>
        <taxon>Polyphaga</taxon>
        <taxon>Cucujiformia</taxon>
        <taxon>Coccinelloidea</taxon>
        <taxon>Coccinellidae</taxon>
        <taxon>Epilachninae</taxon>
        <taxon>Epilachnini</taxon>
        <taxon>Henosepilachna</taxon>
    </lineage>
</organism>
<dbReference type="EMBL" id="JARQZJ010000097">
    <property type="protein sequence ID" value="KAK9885870.1"/>
    <property type="molecule type" value="Genomic_DNA"/>
</dbReference>
<comment type="caution">
    <text evidence="1">The sequence shown here is derived from an EMBL/GenBank/DDBJ whole genome shotgun (WGS) entry which is preliminary data.</text>
</comment>
<gene>
    <name evidence="1" type="ORF">WA026_013745</name>
</gene>
<accession>A0AAW1UXL8</accession>
<dbReference type="AlphaFoldDB" id="A0AAW1UXL8"/>
<name>A0AAW1UXL8_9CUCU</name>
<protein>
    <submittedName>
        <fullName evidence="1">Uncharacterized protein</fullName>
    </submittedName>
</protein>
<dbReference type="Proteomes" id="UP001431783">
    <property type="component" value="Unassembled WGS sequence"/>
</dbReference>
<proteinExistence type="predicted"/>
<evidence type="ECO:0000313" key="2">
    <source>
        <dbReference type="Proteomes" id="UP001431783"/>
    </source>
</evidence>